<name>A0A1C3ENR2_9PLAN</name>
<evidence type="ECO:0000313" key="3">
    <source>
        <dbReference type="Proteomes" id="UP000094828"/>
    </source>
</evidence>
<sequence>MELHELLEKVDGPESFLEFVRMLQADKLAEAGKQTDAFGGRANSWENHTIEDFLKAAVRWGEDSAMGTNQDIENASVSKKCATFLYCGKIYE</sequence>
<gene>
    <name evidence="2" type="ORF">A6X21_04170</name>
</gene>
<dbReference type="RefSeq" id="WP_068846345.1">
    <property type="nucleotide sequence ID" value="NZ_LYDR01000039.1"/>
</dbReference>
<organism evidence="2 3">
    <name type="scientific">Planctopirus hydrillae</name>
    <dbReference type="NCBI Taxonomy" id="1841610"/>
    <lineage>
        <taxon>Bacteria</taxon>
        <taxon>Pseudomonadati</taxon>
        <taxon>Planctomycetota</taxon>
        <taxon>Planctomycetia</taxon>
        <taxon>Planctomycetales</taxon>
        <taxon>Planctomycetaceae</taxon>
        <taxon>Planctopirus</taxon>
    </lineage>
</organism>
<proteinExistence type="predicted"/>
<dbReference type="Proteomes" id="UP000094828">
    <property type="component" value="Unassembled WGS sequence"/>
</dbReference>
<comment type="caution">
    <text evidence="2">The sequence shown here is derived from an EMBL/GenBank/DDBJ whole genome shotgun (WGS) entry which is preliminary data.</text>
</comment>
<evidence type="ECO:0000259" key="1">
    <source>
        <dbReference type="Pfam" id="PF24693"/>
    </source>
</evidence>
<dbReference type="AlphaFoldDB" id="A0A1C3ENR2"/>
<dbReference type="STRING" id="1841610.A6X21_04170"/>
<dbReference type="InterPro" id="IPR056077">
    <property type="entry name" value="DUF7660"/>
</dbReference>
<feature type="domain" description="DUF7660" evidence="1">
    <location>
        <begin position="14"/>
        <end position="92"/>
    </location>
</feature>
<reference evidence="2 3" key="1">
    <citation type="submission" date="2016-05" db="EMBL/GenBank/DDBJ databases">
        <title>Genomic and physiological characterization of Planctopirus sp. isolated from fresh water lake.</title>
        <authorList>
            <person name="Subhash Y."/>
            <person name="Ramana C."/>
        </authorList>
    </citation>
    <scope>NUCLEOTIDE SEQUENCE [LARGE SCALE GENOMIC DNA]</scope>
    <source>
        <strain evidence="2 3">JC280</strain>
    </source>
</reference>
<protein>
    <recommendedName>
        <fullName evidence="1">DUF7660 domain-containing protein</fullName>
    </recommendedName>
</protein>
<dbReference type="OrthoDB" id="73601at2"/>
<evidence type="ECO:0000313" key="2">
    <source>
        <dbReference type="EMBL" id="ODA34855.1"/>
    </source>
</evidence>
<accession>A0A1C3ENR2</accession>
<dbReference type="Pfam" id="PF24693">
    <property type="entry name" value="DUF7660"/>
    <property type="match status" value="1"/>
</dbReference>
<keyword evidence="3" id="KW-1185">Reference proteome</keyword>
<dbReference type="EMBL" id="LYDR01000039">
    <property type="protein sequence ID" value="ODA34855.1"/>
    <property type="molecule type" value="Genomic_DNA"/>
</dbReference>